<dbReference type="Ensembl" id="ENSTMTT00000028369.1">
    <property type="protein sequence ID" value="ENSTMTP00000027385.1"/>
    <property type="gene ID" value="ENSTMTG00000019833.1"/>
</dbReference>
<keyword evidence="3" id="KW-1185">Reference proteome</keyword>
<gene>
    <name evidence="2" type="primary">KIAA0586</name>
</gene>
<keyword evidence="1" id="KW-0812">Transmembrane</keyword>
<dbReference type="Proteomes" id="UP000472274">
    <property type="component" value="Unplaced"/>
</dbReference>
<evidence type="ECO:0000256" key="1">
    <source>
        <dbReference type="SAM" id="Phobius"/>
    </source>
</evidence>
<evidence type="ECO:0000313" key="3">
    <source>
        <dbReference type="Proteomes" id="UP000472274"/>
    </source>
</evidence>
<sequence length="55" mass="6304">MLNDCILYYCFTDGDIFISQYTTGEKEALRAVLNCSVSIKILALVIGKWFFILLH</sequence>
<evidence type="ECO:0000313" key="2">
    <source>
        <dbReference type="Ensembl" id="ENSTMTP00000027385.1"/>
    </source>
</evidence>
<keyword evidence="1" id="KW-1133">Transmembrane helix</keyword>
<accession>A0A674K163</accession>
<reference evidence="2" key="1">
    <citation type="submission" date="2025-08" db="UniProtKB">
        <authorList>
            <consortium name="Ensembl"/>
        </authorList>
    </citation>
    <scope>IDENTIFICATION</scope>
</reference>
<dbReference type="GeneTree" id="ENSGT00390000012397"/>
<protein>
    <submittedName>
        <fullName evidence="2">KIAA0586</fullName>
    </submittedName>
</protein>
<keyword evidence="1" id="KW-0472">Membrane</keyword>
<organism evidence="2 3">
    <name type="scientific">Terrapene triunguis</name>
    <name type="common">Three-toed box turtle</name>
    <dbReference type="NCBI Taxonomy" id="2587831"/>
    <lineage>
        <taxon>Eukaryota</taxon>
        <taxon>Metazoa</taxon>
        <taxon>Chordata</taxon>
        <taxon>Craniata</taxon>
        <taxon>Vertebrata</taxon>
        <taxon>Euteleostomi</taxon>
        <taxon>Archelosauria</taxon>
        <taxon>Testudinata</taxon>
        <taxon>Testudines</taxon>
        <taxon>Cryptodira</taxon>
        <taxon>Durocryptodira</taxon>
        <taxon>Testudinoidea</taxon>
        <taxon>Emydidae</taxon>
        <taxon>Terrapene</taxon>
    </lineage>
</organism>
<reference evidence="2" key="2">
    <citation type="submission" date="2025-09" db="UniProtKB">
        <authorList>
            <consortium name="Ensembl"/>
        </authorList>
    </citation>
    <scope>IDENTIFICATION</scope>
</reference>
<feature type="transmembrane region" description="Helical" evidence="1">
    <location>
        <begin position="31"/>
        <end position="54"/>
    </location>
</feature>
<dbReference type="AlphaFoldDB" id="A0A674K163"/>
<proteinExistence type="predicted"/>
<name>A0A674K163_9SAUR</name>